<reference evidence="1 2" key="1">
    <citation type="submission" date="2021-01" db="EMBL/GenBank/DDBJ databases">
        <title>Whole genome shotgun sequence of Actinoplanes durhamensis NBRC 14914.</title>
        <authorList>
            <person name="Komaki H."/>
            <person name="Tamura T."/>
        </authorList>
    </citation>
    <scope>NUCLEOTIDE SEQUENCE [LARGE SCALE GENOMIC DNA]</scope>
    <source>
        <strain evidence="1 2">NBRC 14914</strain>
    </source>
</reference>
<dbReference type="Proteomes" id="UP000637628">
    <property type="component" value="Unassembled WGS sequence"/>
</dbReference>
<evidence type="ECO:0000313" key="1">
    <source>
        <dbReference type="EMBL" id="GIE00456.1"/>
    </source>
</evidence>
<dbReference type="RefSeq" id="WP_203726091.1">
    <property type="nucleotide sequence ID" value="NZ_BAAATX010000002.1"/>
</dbReference>
<keyword evidence="2" id="KW-1185">Reference proteome</keyword>
<gene>
    <name evidence="1" type="ORF">Adu01nite_18060</name>
</gene>
<name>A0ABQ3YSC9_9ACTN</name>
<comment type="caution">
    <text evidence="1">The sequence shown here is derived from an EMBL/GenBank/DDBJ whole genome shotgun (WGS) entry which is preliminary data.</text>
</comment>
<organism evidence="1 2">
    <name type="scientific">Paractinoplanes durhamensis</name>
    <dbReference type="NCBI Taxonomy" id="113563"/>
    <lineage>
        <taxon>Bacteria</taxon>
        <taxon>Bacillati</taxon>
        <taxon>Actinomycetota</taxon>
        <taxon>Actinomycetes</taxon>
        <taxon>Micromonosporales</taxon>
        <taxon>Micromonosporaceae</taxon>
        <taxon>Paractinoplanes</taxon>
    </lineage>
</organism>
<protein>
    <submittedName>
        <fullName evidence="1">Uncharacterized protein</fullName>
    </submittedName>
</protein>
<evidence type="ECO:0000313" key="2">
    <source>
        <dbReference type="Proteomes" id="UP000637628"/>
    </source>
</evidence>
<proteinExistence type="predicted"/>
<dbReference type="EMBL" id="BOML01000014">
    <property type="protein sequence ID" value="GIE00456.1"/>
    <property type="molecule type" value="Genomic_DNA"/>
</dbReference>
<sequence length="93" mass="10614">MSSKSERRAANAVVAEYHEAELASLVARVGVAVDGFRAGELDAFDVDRVLFQYSRAAKELWKFCNLGHVEIAARMIREQPLHDWWERGAPRER</sequence>
<accession>A0ABQ3YSC9</accession>